<dbReference type="Gene3D" id="3.30.1060.10">
    <property type="entry name" value="Peptide methionine sulphoxide reductase MsrA"/>
    <property type="match status" value="1"/>
</dbReference>
<dbReference type="PANTHER" id="PTHR43774">
    <property type="entry name" value="PEPTIDE METHIONINE SULFOXIDE REDUCTASE"/>
    <property type="match status" value="1"/>
</dbReference>
<dbReference type="SUPFAM" id="SSF55068">
    <property type="entry name" value="Peptide methionine sulfoxide reductase"/>
    <property type="match status" value="1"/>
</dbReference>
<dbReference type="PANTHER" id="PTHR43774:SF1">
    <property type="entry name" value="PEPTIDE METHIONINE SULFOXIDE REDUCTASE MSRA 2"/>
    <property type="match status" value="1"/>
</dbReference>
<dbReference type="OrthoDB" id="4174719at2"/>
<dbReference type="EC" id="1.8.4.11" evidence="4"/>
<dbReference type="InterPro" id="IPR002569">
    <property type="entry name" value="Met_Sox_Rdtase_MsrA_dom"/>
</dbReference>
<dbReference type="EMBL" id="QRBF01000001">
    <property type="protein sequence ID" value="RDS85808.1"/>
    <property type="molecule type" value="Genomic_DNA"/>
</dbReference>
<name>A0A370XBM6_9GAMM</name>
<accession>A0A370XBM6</accession>
<dbReference type="RefSeq" id="WP_115476059.1">
    <property type="nucleotide sequence ID" value="NZ_QRBF01000001.1"/>
</dbReference>
<keyword evidence="5" id="KW-0732">Signal</keyword>
<evidence type="ECO:0000259" key="6">
    <source>
        <dbReference type="Pfam" id="PF01625"/>
    </source>
</evidence>
<reference evidence="7 8" key="1">
    <citation type="submission" date="2018-07" db="EMBL/GenBank/DDBJ databases">
        <title>Dyella monticola sp. nov. and Dyella psychrodurans sp. nov. isolated from monsoon evergreen broad-leaved forest soil of Dinghu Mountain, China.</title>
        <authorList>
            <person name="Gao Z."/>
            <person name="Qiu L."/>
        </authorList>
    </citation>
    <scope>NUCLEOTIDE SEQUENCE [LARGE SCALE GENOMIC DNA]</scope>
    <source>
        <strain evidence="7 8">4MSK11</strain>
    </source>
</reference>
<comment type="caution">
    <text evidence="7">The sequence shown here is derived from an EMBL/GenBank/DDBJ whole genome shotgun (WGS) entry which is preliminary data.</text>
</comment>
<gene>
    <name evidence="4 7" type="primary">msrA</name>
    <name evidence="7" type="ORF">DWU99_00595</name>
</gene>
<dbReference type="HAMAP" id="MF_01401">
    <property type="entry name" value="MsrA"/>
    <property type="match status" value="1"/>
</dbReference>
<feature type="active site" evidence="4">
    <location>
        <position position="51"/>
    </location>
</feature>
<evidence type="ECO:0000313" key="8">
    <source>
        <dbReference type="Proteomes" id="UP000255334"/>
    </source>
</evidence>
<evidence type="ECO:0000256" key="4">
    <source>
        <dbReference type="HAMAP-Rule" id="MF_01401"/>
    </source>
</evidence>
<comment type="catalytic activity">
    <reaction evidence="2 4">
        <text>L-methionyl-[protein] + [thioredoxin]-disulfide + H2O = L-methionyl-(S)-S-oxide-[protein] + [thioredoxin]-dithiol</text>
        <dbReference type="Rhea" id="RHEA:14217"/>
        <dbReference type="Rhea" id="RHEA-COMP:10698"/>
        <dbReference type="Rhea" id="RHEA-COMP:10700"/>
        <dbReference type="Rhea" id="RHEA-COMP:12313"/>
        <dbReference type="Rhea" id="RHEA-COMP:12315"/>
        <dbReference type="ChEBI" id="CHEBI:15377"/>
        <dbReference type="ChEBI" id="CHEBI:16044"/>
        <dbReference type="ChEBI" id="CHEBI:29950"/>
        <dbReference type="ChEBI" id="CHEBI:44120"/>
        <dbReference type="ChEBI" id="CHEBI:50058"/>
        <dbReference type="EC" id="1.8.4.11"/>
    </reaction>
</comment>
<keyword evidence="1 4" id="KW-0560">Oxidoreductase</keyword>
<dbReference type="Proteomes" id="UP000255334">
    <property type="component" value="Unassembled WGS sequence"/>
</dbReference>
<protein>
    <recommendedName>
        <fullName evidence="4">Peptide methionine sulfoxide reductase MsrA</fullName>
        <shortName evidence="4">Protein-methionine-S-oxide reductase</shortName>
        <ecNumber evidence="4">1.8.4.11</ecNumber>
    </recommendedName>
    <alternativeName>
        <fullName evidence="4">Peptide-methionine (S)-S-oxide reductase</fullName>
        <shortName evidence="4">Peptide Met(O) reductase</shortName>
    </alternativeName>
</protein>
<dbReference type="AlphaFoldDB" id="A0A370XBM6"/>
<dbReference type="GO" id="GO:0033744">
    <property type="term" value="F:L-methionine:thioredoxin-disulfide S-oxidoreductase activity"/>
    <property type="evidence" value="ECO:0007669"/>
    <property type="project" value="RHEA"/>
</dbReference>
<keyword evidence="8" id="KW-1185">Reference proteome</keyword>
<organism evidence="7 8">
    <name type="scientific">Dyella psychrodurans</name>
    <dbReference type="NCBI Taxonomy" id="1927960"/>
    <lineage>
        <taxon>Bacteria</taxon>
        <taxon>Pseudomonadati</taxon>
        <taxon>Pseudomonadota</taxon>
        <taxon>Gammaproteobacteria</taxon>
        <taxon>Lysobacterales</taxon>
        <taxon>Rhodanobacteraceae</taxon>
        <taxon>Dyella</taxon>
    </lineage>
</organism>
<evidence type="ECO:0000313" key="7">
    <source>
        <dbReference type="EMBL" id="RDS85808.1"/>
    </source>
</evidence>
<dbReference type="PROSITE" id="PS51257">
    <property type="entry name" value="PROKAR_LIPOPROTEIN"/>
    <property type="match status" value="1"/>
</dbReference>
<dbReference type="GO" id="GO:0008113">
    <property type="term" value="F:peptide-methionine (S)-S-oxide reductase activity"/>
    <property type="evidence" value="ECO:0007669"/>
    <property type="project" value="UniProtKB-UniRule"/>
</dbReference>
<sequence>MQTRRFATLFALSGLTACSAMASNANLPDPAYDTPKSAAHGTETAVLAGGCFWGMQSVFEHVRGVRRVWAGYSGGNANTAHYDDVSEGNTGHAESVKITFDPAVISYGQLLKVYFAVAHDPTELNRQGPDAGTQYRSEIFYASPQQEKIAESYIAQLAAAKVFDASIVTVVQPLKAFYPAEDYHQDYARIHPDDAYIVINDAPKVAALKKQLPALYQPEQSVVEVKL</sequence>
<comment type="similarity">
    <text evidence="4">Belongs to the MsrA Met sulfoxide reductase family.</text>
</comment>
<feature type="domain" description="Peptide methionine sulphoxide reductase MsrA" evidence="6">
    <location>
        <begin position="44"/>
        <end position="196"/>
    </location>
</feature>
<dbReference type="Pfam" id="PF01625">
    <property type="entry name" value="PMSR"/>
    <property type="match status" value="1"/>
</dbReference>
<evidence type="ECO:0000256" key="1">
    <source>
        <dbReference type="ARBA" id="ARBA00023002"/>
    </source>
</evidence>
<proteinExistence type="inferred from homology"/>
<comment type="function">
    <text evidence="4">Has an important function as a repair enzyme for proteins that have been inactivated by oxidation. Catalyzes the reversible oxidation-reduction of methionine sulfoxide in proteins to methionine.</text>
</comment>
<feature type="signal peptide" evidence="5">
    <location>
        <begin position="1"/>
        <end position="22"/>
    </location>
</feature>
<dbReference type="InterPro" id="IPR036509">
    <property type="entry name" value="Met_Sox_Rdtase_MsrA_sf"/>
</dbReference>
<feature type="chain" id="PRO_5016985719" description="Peptide methionine sulfoxide reductase MsrA" evidence="5">
    <location>
        <begin position="23"/>
        <end position="227"/>
    </location>
</feature>
<comment type="catalytic activity">
    <reaction evidence="3 4">
        <text>[thioredoxin]-disulfide + L-methionine + H2O = L-methionine (S)-S-oxide + [thioredoxin]-dithiol</text>
        <dbReference type="Rhea" id="RHEA:19993"/>
        <dbReference type="Rhea" id="RHEA-COMP:10698"/>
        <dbReference type="Rhea" id="RHEA-COMP:10700"/>
        <dbReference type="ChEBI" id="CHEBI:15377"/>
        <dbReference type="ChEBI" id="CHEBI:29950"/>
        <dbReference type="ChEBI" id="CHEBI:50058"/>
        <dbReference type="ChEBI" id="CHEBI:57844"/>
        <dbReference type="ChEBI" id="CHEBI:58772"/>
        <dbReference type="EC" id="1.8.4.11"/>
    </reaction>
</comment>
<evidence type="ECO:0000256" key="5">
    <source>
        <dbReference type="SAM" id="SignalP"/>
    </source>
</evidence>
<dbReference type="NCBIfam" id="TIGR00401">
    <property type="entry name" value="msrA"/>
    <property type="match status" value="1"/>
</dbReference>
<evidence type="ECO:0000256" key="2">
    <source>
        <dbReference type="ARBA" id="ARBA00047806"/>
    </source>
</evidence>
<evidence type="ECO:0000256" key="3">
    <source>
        <dbReference type="ARBA" id="ARBA00048782"/>
    </source>
</evidence>